<protein>
    <submittedName>
        <fullName evidence="2">Uncharacterized protein</fullName>
    </submittedName>
</protein>
<organism evidence="2 3">
    <name type="scientific">Marchantia polymorpha</name>
    <name type="common">Common liverwort</name>
    <name type="synonym">Marchantia aquatica</name>
    <dbReference type="NCBI Taxonomy" id="3197"/>
    <lineage>
        <taxon>Eukaryota</taxon>
        <taxon>Viridiplantae</taxon>
        <taxon>Streptophyta</taxon>
        <taxon>Embryophyta</taxon>
        <taxon>Marchantiophyta</taxon>
        <taxon>Marchantiopsida</taxon>
        <taxon>Marchantiidae</taxon>
        <taxon>Marchantiales</taxon>
        <taxon>Marchantiaceae</taxon>
        <taxon>Marchantia</taxon>
    </lineage>
</organism>
<dbReference type="Proteomes" id="UP000244005">
    <property type="component" value="Unassembled WGS sequence"/>
</dbReference>
<feature type="compositionally biased region" description="Basic and acidic residues" evidence="1">
    <location>
        <begin position="1"/>
        <end position="34"/>
    </location>
</feature>
<dbReference type="AlphaFoldDB" id="A0A2R6WVE9"/>
<dbReference type="EMBL" id="KZ772727">
    <property type="protein sequence ID" value="PTQ37835.1"/>
    <property type="molecule type" value="Genomic_DNA"/>
</dbReference>
<keyword evidence="3" id="KW-1185">Reference proteome</keyword>
<evidence type="ECO:0000256" key="1">
    <source>
        <dbReference type="SAM" id="MobiDB-lite"/>
    </source>
</evidence>
<sequence length="69" mass="8093">MLTKRTISEQRRQKDGNVSMRIEESKTITEHSDSPHYLLPSSGQSHYSSGQLGMIYINEYIYIYLLRIQ</sequence>
<proteinExistence type="predicted"/>
<name>A0A2R6WVE9_MARPO</name>
<gene>
    <name evidence="2" type="ORF">MARPO_0055s0092</name>
</gene>
<evidence type="ECO:0000313" key="3">
    <source>
        <dbReference type="Proteomes" id="UP000244005"/>
    </source>
</evidence>
<evidence type="ECO:0000313" key="2">
    <source>
        <dbReference type="EMBL" id="PTQ37835.1"/>
    </source>
</evidence>
<feature type="region of interest" description="Disordered" evidence="1">
    <location>
        <begin position="1"/>
        <end position="46"/>
    </location>
</feature>
<accession>A0A2R6WVE9</accession>
<reference evidence="3" key="1">
    <citation type="journal article" date="2017" name="Cell">
        <title>Insights into land plant evolution garnered from the Marchantia polymorpha genome.</title>
        <authorList>
            <person name="Bowman J.L."/>
            <person name="Kohchi T."/>
            <person name="Yamato K.T."/>
            <person name="Jenkins J."/>
            <person name="Shu S."/>
            <person name="Ishizaki K."/>
            <person name="Yamaoka S."/>
            <person name="Nishihama R."/>
            <person name="Nakamura Y."/>
            <person name="Berger F."/>
            <person name="Adam C."/>
            <person name="Aki S.S."/>
            <person name="Althoff F."/>
            <person name="Araki T."/>
            <person name="Arteaga-Vazquez M.A."/>
            <person name="Balasubrmanian S."/>
            <person name="Barry K."/>
            <person name="Bauer D."/>
            <person name="Boehm C.R."/>
            <person name="Briginshaw L."/>
            <person name="Caballero-Perez J."/>
            <person name="Catarino B."/>
            <person name="Chen F."/>
            <person name="Chiyoda S."/>
            <person name="Chovatia M."/>
            <person name="Davies K.M."/>
            <person name="Delmans M."/>
            <person name="Demura T."/>
            <person name="Dierschke T."/>
            <person name="Dolan L."/>
            <person name="Dorantes-Acosta A.E."/>
            <person name="Eklund D.M."/>
            <person name="Florent S.N."/>
            <person name="Flores-Sandoval E."/>
            <person name="Fujiyama A."/>
            <person name="Fukuzawa H."/>
            <person name="Galik B."/>
            <person name="Grimanelli D."/>
            <person name="Grimwood J."/>
            <person name="Grossniklaus U."/>
            <person name="Hamada T."/>
            <person name="Haseloff J."/>
            <person name="Hetherington A.J."/>
            <person name="Higo A."/>
            <person name="Hirakawa Y."/>
            <person name="Hundley H.N."/>
            <person name="Ikeda Y."/>
            <person name="Inoue K."/>
            <person name="Inoue S.I."/>
            <person name="Ishida S."/>
            <person name="Jia Q."/>
            <person name="Kakita M."/>
            <person name="Kanazawa T."/>
            <person name="Kawai Y."/>
            <person name="Kawashima T."/>
            <person name="Kennedy M."/>
            <person name="Kinose K."/>
            <person name="Kinoshita T."/>
            <person name="Kohara Y."/>
            <person name="Koide E."/>
            <person name="Komatsu K."/>
            <person name="Kopischke S."/>
            <person name="Kubo M."/>
            <person name="Kyozuka J."/>
            <person name="Lagercrantz U."/>
            <person name="Lin S.S."/>
            <person name="Lindquist E."/>
            <person name="Lipzen A.M."/>
            <person name="Lu C.W."/>
            <person name="De Luna E."/>
            <person name="Martienssen R.A."/>
            <person name="Minamino N."/>
            <person name="Mizutani M."/>
            <person name="Mizutani M."/>
            <person name="Mochizuki N."/>
            <person name="Monte I."/>
            <person name="Mosher R."/>
            <person name="Nagasaki H."/>
            <person name="Nakagami H."/>
            <person name="Naramoto S."/>
            <person name="Nishitani K."/>
            <person name="Ohtani M."/>
            <person name="Okamoto T."/>
            <person name="Okumura M."/>
            <person name="Phillips J."/>
            <person name="Pollak B."/>
            <person name="Reinders A."/>
            <person name="Rovekamp M."/>
            <person name="Sano R."/>
            <person name="Sawa S."/>
            <person name="Schmid M.W."/>
            <person name="Shirakawa M."/>
            <person name="Solano R."/>
            <person name="Spunde A."/>
            <person name="Suetsugu N."/>
            <person name="Sugano S."/>
            <person name="Sugiyama A."/>
            <person name="Sun R."/>
            <person name="Suzuki Y."/>
            <person name="Takenaka M."/>
            <person name="Takezawa D."/>
            <person name="Tomogane H."/>
            <person name="Tsuzuki M."/>
            <person name="Ueda T."/>
            <person name="Umeda M."/>
            <person name="Ward J.M."/>
            <person name="Watanabe Y."/>
            <person name="Yazaki K."/>
            <person name="Yokoyama R."/>
            <person name="Yoshitake Y."/>
            <person name="Yotsui I."/>
            <person name="Zachgo S."/>
            <person name="Schmutz J."/>
        </authorList>
    </citation>
    <scope>NUCLEOTIDE SEQUENCE [LARGE SCALE GENOMIC DNA]</scope>
    <source>
        <strain evidence="3">Tak-1</strain>
    </source>
</reference>